<dbReference type="InterPro" id="IPR007848">
    <property type="entry name" value="Small_mtfrase_dom"/>
</dbReference>
<dbReference type="HAMAP" id="MF_02126">
    <property type="entry name" value="RF_methyltr_PrmC"/>
    <property type="match status" value="1"/>
</dbReference>
<dbReference type="PANTHER" id="PTHR18895:SF74">
    <property type="entry name" value="MTRF1L RELEASE FACTOR GLUTAMINE METHYLTRANSFERASE"/>
    <property type="match status" value="1"/>
</dbReference>
<dbReference type="NCBIfam" id="TIGR03534">
    <property type="entry name" value="RF_mod_PrmC"/>
    <property type="match status" value="1"/>
</dbReference>
<keyword evidence="1 5" id="KW-0489">Methyltransferase</keyword>
<comment type="caution">
    <text evidence="8">The sequence shown here is derived from an EMBL/GenBank/DDBJ whole genome shotgun (WGS) entry which is preliminary data.</text>
</comment>
<dbReference type="AlphaFoldDB" id="A0A5B1CIH1"/>
<dbReference type="EMBL" id="VRLW01000001">
    <property type="protein sequence ID" value="KAA1260386.1"/>
    <property type="molecule type" value="Genomic_DNA"/>
</dbReference>
<feature type="binding site" evidence="5">
    <location>
        <begin position="151"/>
        <end position="155"/>
    </location>
    <ligand>
        <name>S-adenosyl-L-methionine</name>
        <dbReference type="ChEBI" id="CHEBI:59789"/>
    </ligand>
</feature>
<evidence type="ECO:0000256" key="4">
    <source>
        <dbReference type="ARBA" id="ARBA00048391"/>
    </source>
</evidence>
<dbReference type="PANTHER" id="PTHR18895">
    <property type="entry name" value="HEMK METHYLTRANSFERASE"/>
    <property type="match status" value="1"/>
</dbReference>
<evidence type="ECO:0000313" key="9">
    <source>
        <dbReference type="Proteomes" id="UP000322699"/>
    </source>
</evidence>
<organism evidence="8 9">
    <name type="scientific">Rubripirellula obstinata</name>
    <dbReference type="NCBI Taxonomy" id="406547"/>
    <lineage>
        <taxon>Bacteria</taxon>
        <taxon>Pseudomonadati</taxon>
        <taxon>Planctomycetota</taxon>
        <taxon>Planctomycetia</taxon>
        <taxon>Pirellulales</taxon>
        <taxon>Pirellulaceae</taxon>
        <taxon>Rubripirellula</taxon>
    </lineage>
</organism>
<comment type="caution">
    <text evidence="5">Lacks conserved residue(s) required for the propagation of feature annotation.</text>
</comment>
<dbReference type="GO" id="GO:0102559">
    <property type="term" value="F:peptide chain release factor N(5)-glutamine methyltransferase activity"/>
    <property type="evidence" value="ECO:0007669"/>
    <property type="project" value="UniProtKB-EC"/>
</dbReference>
<feature type="binding site" evidence="5">
    <location>
        <position position="174"/>
    </location>
    <ligand>
        <name>S-adenosyl-L-methionine</name>
        <dbReference type="ChEBI" id="CHEBI:59789"/>
    </ligand>
</feature>
<dbReference type="SUPFAM" id="SSF53335">
    <property type="entry name" value="S-adenosyl-L-methionine-dependent methyltransferases"/>
    <property type="match status" value="1"/>
</dbReference>
<feature type="domain" description="Release factor glutamine methyltransferase N-terminal" evidence="7">
    <location>
        <begin position="33"/>
        <end position="102"/>
    </location>
</feature>
<evidence type="ECO:0000256" key="2">
    <source>
        <dbReference type="ARBA" id="ARBA00022679"/>
    </source>
</evidence>
<evidence type="ECO:0000256" key="5">
    <source>
        <dbReference type="HAMAP-Rule" id="MF_02126"/>
    </source>
</evidence>
<evidence type="ECO:0000259" key="7">
    <source>
        <dbReference type="Pfam" id="PF17827"/>
    </source>
</evidence>
<dbReference type="Pfam" id="PF17827">
    <property type="entry name" value="PrmC_N"/>
    <property type="match status" value="1"/>
</dbReference>
<name>A0A5B1CIH1_9BACT</name>
<gene>
    <name evidence="8" type="primary">prmC_2</name>
    <name evidence="5" type="synonym">prmC</name>
    <name evidence="8" type="ORF">LF1_29260</name>
</gene>
<dbReference type="Gene3D" id="3.40.50.150">
    <property type="entry name" value="Vaccinia Virus protein VP39"/>
    <property type="match status" value="1"/>
</dbReference>
<proteinExistence type="inferred from homology"/>
<evidence type="ECO:0000313" key="8">
    <source>
        <dbReference type="EMBL" id="KAA1260386.1"/>
    </source>
</evidence>
<dbReference type="InterPro" id="IPR040758">
    <property type="entry name" value="PrmC_N"/>
</dbReference>
<comment type="catalytic activity">
    <reaction evidence="4 5">
        <text>L-glutaminyl-[peptide chain release factor] + S-adenosyl-L-methionine = N(5)-methyl-L-glutaminyl-[peptide chain release factor] + S-adenosyl-L-homocysteine + H(+)</text>
        <dbReference type="Rhea" id="RHEA:42896"/>
        <dbReference type="Rhea" id="RHEA-COMP:10271"/>
        <dbReference type="Rhea" id="RHEA-COMP:10272"/>
        <dbReference type="ChEBI" id="CHEBI:15378"/>
        <dbReference type="ChEBI" id="CHEBI:30011"/>
        <dbReference type="ChEBI" id="CHEBI:57856"/>
        <dbReference type="ChEBI" id="CHEBI:59789"/>
        <dbReference type="ChEBI" id="CHEBI:61891"/>
        <dbReference type="EC" id="2.1.1.297"/>
    </reaction>
</comment>
<dbReference type="Gene3D" id="1.10.8.10">
    <property type="entry name" value="DNA helicase RuvA subunit, C-terminal domain"/>
    <property type="match status" value="1"/>
</dbReference>
<reference evidence="8 9" key="1">
    <citation type="submission" date="2019-08" db="EMBL/GenBank/DDBJ databases">
        <title>Deep-cultivation of Planctomycetes and their phenomic and genomic characterization uncovers novel biology.</title>
        <authorList>
            <person name="Wiegand S."/>
            <person name="Jogler M."/>
            <person name="Boedeker C."/>
            <person name="Pinto D."/>
            <person name="Vollmers J."/>
            <person name="Rivas-Marin E."/>
            <person name="Kohn T."/>
            <person name="Peeters S.H."/>
            <person name="Heuer A."/>
            <person name="Rast P."/>
            <person name="Oberbeckmann S."/>
            <person name="Bunk B."/>
            <person name="Jeske O."/>
            <person name="Meyerdierks A."/>
            <person name="Storesund J.E."/>
            <person name="Kallscheuer N."/>
            <person name="Luecker S."/>
            <person name="Lage O.M."/>
            <person name="Pohl T."/>
            <person name="Merkel B.J."/>
            <person name="Hornburger P."/>
            <person name="Mueller R.-W."/>
            <person name="Bruemmer F."/>
            <person name="Labrenz M."/>
            <person name="Spormann A.M."/>
            <person name="Op Den Camp H."/>
            <person name="Overmann J."/>
            <person name="Amann R."/>
            <person name="Jetten M.S.M."/>
            <person name="Mascher T."/>
            <person name="Medema M.H."/>
            <person name="Devos D.P."/>
            <person name="Kaster A.-K."/>
            <person name="Ovreas L."/>
            <person name="Rohde M."/>
            <person name="Galperin M.Y."/>
            <person name="Jogler C."/>
        </authorList>
    </citation>
    <scope>NUCLEOTIDE SEQUENCE [LARGE SCALE GENOMIC DNA]</scope>
    <source>
        <strain evidence="8 9">LF1</strain>
    </source>
</reference>
<dbReference type="NCBIfam" id="TIGR00536">
    <property type="entry name" value="hemK_fam"/>
    <property type="match status" value="1"/>
</dbReference>
<keyword evidence="9" id="KW-1185">Reference proteome</keyword>
<comment type="similarity">
    <text evidence="5">Belongs to the protein N5-glutamine methyltransferase family. PrmC subfamily.</text>
</comment>
<accession>A0A5B1CIH1</accession>
<dbReference type="EC" id="2.1.1.297" evidence="5"/>
<evidence type="ECO:0000256" key="3">
    <source>
        <dbReference type="ARBA" id="ARBA00022691"/>
    </source>
</evidence>
<evidence type="ECO:0000259" key="6">
    <source>
        <dbReference type="Pfam" id="PF05175"/>
    </source>
</evidence>
<dbReference type="InterPro" id="IPR050320">
    <property type="entry name" value="N5-glutamine_MTase"/>
</dbReference>
<keyword evidence="2 5" id="KW-0808">Transferase</keyword>
<feature type="domain" description="Methyltransferase small" evidence="6">
    <location>
        <begin position="145"/>
        <end position="227"/>
    </location>
</feature>
<feature type="binding site" evidence="5">
    <location>
        <position position="219"/>
    </location>
    <ligand>
        <name>S-adenosyl-L-methionine</name>
        <dbReference type="ChEBI" id="CHEBI:59789"/>
    </ligand>
</feature>
<dbReference type="CDD" id="cd02440">
    <property type="entry name" value="AdoMet_MTases"/>
    <property type="match status" value="1"/>
</dbReference>
<dbReference type="InterPro" id="IPR019874">
    <property type="entry name" value="RF_methyltr_PrmC"/>
</dbReference>
<dbReference type="InterPro" id="IPR029063">
    <property type="entry name" value="SAM-dependent_MTases_sf"/>
</dbReference>
<keyword evidence="3 5" id="KW-0949">S-adenosyl-L-methionine</keyword>
<evidence type="ECO:0000256" key="1">
    <source>
        <dbReference type="ARBA" id="ARBA00022603"/>
    </source>
</evidence>
<dbReference type="Proteomes" id="UP000322699">
    <property type="component" value="Unassembled WGS sequence"/>
</dbReference>
<comment type="function">
    <text evidence="5">Methylates the class 1 translation termination release factors RF1/PrfA and RF2/PrfB on the glutamine residue of the universally conserved GGQ motif.</text>
</comment>
<protein>
    <recommendedName>
        <fullName evidence="5">Release factor glutamine methyltransferase</fullName>
        <shortName evidence="5">RF MTase</shortName>
        <ecNumber evidence="5">2.1.1.297</ecNumber>
    </recommendedName>
    <alternativeName>
        <fullName evidence="5">N5-glutamine methyltransferase PrmC</fullName>
    </alternativeName>
    <alternativeName>
        <fullName evidence="5">Protein-(glutamine-N5) MTase PrmC</fullName>
    </alternativeName>
    <alternativeName>
        <fullName evidence="5">Protein-glutamine N-methyltransferase PrmC</fullName>
    </alternativeName>
</protein>
<dbReference type="Pfam" id="PF05175">
    <property type="entry name" value="MTS"/>
    <property type="match status" value="1"/>
</dbReference>
<sequence length="312" mass="35127">MPCVAKLHSAYAFISLDRIMSDTQQEPWTVMRLLEWTTGFFKRKGSDSPRLDAEVLLAHARGCERIELYTAFGEEPDDEQRVAFREMVRRRGEGTPVAQLVGYREFYSMKFRVNEHVLIPRPETEHLVIEALDVANASEIKDRPLQIADIGTGSGVIAVTLAKHLPEAELVAVDQSEHALEIAKWNADKHEVSDRIAFQQSDLLSAVESPKQFDVICTNPPYVTDAEYEDLSPSVKDFEPKEALVSGPNGAEIIERIIEESEERLAEGGRLIIELSPMIADACQAIAKQADFVESRFIKDLQGHRRILSLRK</sequence>
<feature type="binding site" evidence="5">
    <location>
        <begin position="219"/>
        <end position="222"/>
    </location>
    <ligand>
        <name>substrate</name>
    </ligand>
</feature>
<dbReference type="InterPro" id="IPR004556">
    <property type="entry name" value="HemK-like"/>
</dbReference>
<dbReference type="GO" id="GO:0032259">
    <property type="term" value="P:methylation"/>
    <property type="evidence" value="ECO:0007669"/>
    <property type="project" value="UniProtKB-KW"/>
</dbReference>